<dbReference type="GO" id="GO:0030234">
    <property type="term" value="F:enzyme regulator activity"/>
    <property type="evidence" value="ECO:0007669"/>
    <property type="project" value="InterPro"/>
</dbReference>
<dbReference type="EMBL" id="CP040602">
    <property type="protein sequence ID" value="QCU90889.1"/>
    <property type="molecule type" value="Genomic_DNA"/>
</dbReference>
<dbReference type="OrthoDB" id="281081at2"/>
<dbReference type="KEGG" id="thig:FE785_09740"/>
<sequence>MKPVKRVEFIIDSLMVETLLESLSEINITSYTVIREAYGSGERGVRGGDIFSGAFDNSYVLIACTEDESKQIIETVRPVLKNLGGMCLVSDAQWVLH</sequence>
<dbReference type="Pfam" id="PF00543">
    <property type="entry name" value="P-II"/>
    <property type="match status" value="1"/>
</dbReference>
<dbReference type="RefSeq" id="WP_138565563.1">
    <property type="nucleotide sequence ID" value="NZ_CP040602.1"/>
</dbReference>
<dbReference type="Proteomes" id="UP000304864">
    <property type="component" value="Chromosome"/>
</dbReference>
<dbReference type="AlphaFoldDB" id="A0A4P9K784"/>
<dbReference type="InterPro" id="IPR002187">
    <property type="entry name" value="N-reg_PII"/>
</dbReference>
<dbReference type="InterPro" id="IPR011322">
    <property type="entry name" value="N-reg_PII-like_a/b"/>
</dbReference>
<organism evidence="1 2">
    <name type="scientific">Thiomicrorhabdus sediminis</name>
    <dbReference type="NCBI Taxonomy" id="2580412"/>
    <lineage>
        <taxon>Bacteria</taxon>
        <taxon>Pseudomonadati</taxon>
        <taxon>Pseudomonadota</taxon>
        <taxon>Gammaproteobacteria</taxon>
        <taxon>Thiotrichales</taxon>
        <taxon>Piscirickettsiaceae</taxon>
        <taxon>Thiomicrorhabdus</taxon>
    </lineage>
</organism>
<evidence type="ECO:0000313" key="2">
    <source>
        <dbReference type="Proteomes" id="UP000304864"/>
    </source>
</evidence>
<dbReference type="Gene3D" id="3.30.70.120">
    <property type="match status" value="1"/>
</dbReference>
<proteinExistence type="predicted"/>
<protein>
    <submittedName>
        <fullName evidence="1">Transcriptional regulator</fullName>
    </submittedName>
</protein>
<dbReference type="GO" id="GO:0006808">
    <property type="term" value="P:regulation of nitrogen utilization"/>
    <property type="evidence" value="ECO:0007669"/>
    <property type="project" value="InterPro"/>
</dbReference>
<evidence type="ECO:0000313" key="1">
    <source>
        <dbReference type="EMBL" id="QCU90889.1"/>
    </source>
</evidence>
<reference evidence="1 2" key="1">
    <citation type="submission" date="2019-05" db="EMBL/GenBank/DDBJ databases">
        <title>Thiomicrorhabdus sediminis sp. nov, a novel sulfur-oxidizing bacterium isolated from coastal sediment.</title>
        <authorList>
            <person name="Liu X."/>
        </authorList>
    </citation>
    <scope>NUCLEOTIDE SEQUENCE [LARGE SCALE GENOMIC DNA]</scope>
    <source>
        <strain evidence="1 2">G1</strain>
    </source>
</reference>
<dbReference type="SUPFAM" id="SSF54913">
    <property type="entry name" value="GlnB-like"/>
    <property type="match status" value="1"/>
</dbReference>
<accession>A0A4P9K784</accession>
<keyword evidence="2" id="KW-1185">Reference proteome</keyword>
<name>A0A4P9K784_9GAMM</name>
<gene>
    <name evidence="1" type="ORF">FE785_09740</name>
</gene>
<dbReference type="InterPro" id="IPR015867">
    <property type="entry name" value="N-reg_PII/ATP_PRibTrfase_C"/>
</dbReference>